<evidence type="ECO:0000256" key="8">
    <source>
        <dbReference type="ARBA" id="ARBA00025164"/>
    </source>
</evidence>
<dbReference type="EMBL" id="NVWI01000002">
    <property type="protein sequence ID" value="PCJ42794.1"/>
    <property type="molecule type" value="Genomic_DNA"/>
</dbReference>
<accession>A0A2A5CFY9</accession>
<dbReference type="PROSITE" id="PS00893">
    <property type="entry name" value="NUDIX_BOX"/>
    <property type="match status" value="1"/>
</dbReference>
<evidence type="ECO:0000256" key="12">
    <source>
        <dbReference type="ARBA" id="ARBA00049546"/>
    </source>
</evidence>
<dbReference type="GO" id="GO:0019693">
    <property type="term" value="P:ribose phosphate metabolic process"/>
    <property type="evidence" value="ECO:0007669"/>
    <property type="project" value="TreeGrafter"/>
</dbReference>
<sequence length="208" mass="23162">MRKTLQKTFSQSDVNILSEKTCYSGFLKIKQFQLKCRLFQGGWSEVFTRELVLRTPGVGVLLYDSKLDKLLMIEQFRIGCLQDDQNGPWALELVAGLIEDGEGSADVARREAEEEAGITLNRLISVCEYYNSPGASSEKLSIYCALIDLSNIEEGIFGLASEAENIRSIIIDRSTAEAAVQSGQINNAMSIIAIQWLALNLHELQHDQ</sequence>
<evidence type="ECO:0000256" key="10">
    <source>
        <dbReference type="ARBA" id="ARBA00030308"/>
    </source>
</evidence>
<evidence type="ECO:0000313" key="17">
    <source>
        <dbReference type="Proteomes" id="UP000228987"/>
    </source>
</evidence>
<keyword evidence="5 13" id="KW-0479">Metal-binding</keyword>
<evidence type="ECO:0000313" key="16">
    <source>
        <dbReference type="EMBL" id="PCJ42794.1"/>
    </source>
</evidence>
<dbReference type="PANTHER" id="PTHR11839:SF5">
    <property type="entry name" value="ADP-RIBOSE PYROPHOSPHATASE"/>
    <property type="match status" value="1"/>
</dbReference>
<dbReference type="InterPro" id="IPR020084">
    <property type="entry name" value="NUDIX_hydrolase_CS"/>
</dbReference>
<evidence type="ECO:0000256" key="13">
    <source>
        <dbReference type="PIRSR" id="PIRSR604385-2"/>
    </source>
</evidence>
<feature type="domain" description="Nudix hydrolase" evidence="15">
    <location>
        <begin position="53"/>
        <end position="193"/>
    </location>
</feature>
<evidence type="ECO:0000256" key="11">
    <source>
        <dbReference type="ARBA" id="ARBA00033056"/>
    </source>
</evidence>
<dbReference type="PANTHER" id="PTHR11839">
    <property type="entry name" value="UDP/ADP-SUGAR PYROPHOSPHATASE"/>
    <property type="match status" value="1"/>
</dbReference>
<organism evidence="16 17">
    <name type="scientific">SAR86 cluster bacterium</name>
    <dbReference type="NCBI Taxonomy" id="2030880"/>
    <lineage>
        <taxon>Bacteria</taxon>
        <taxon>Pseudomonadati</taxon>
        <taxon>Pseudomonadota</taxon>
        <taxon>Gammaproteobacteria</taxon>
        <taxon>SAR86 cluster</taxon>
    </lineage>
</organism>
<dbReference type="InterPro" id="IPR004385">
    <property type="entry name" value="NDP_pyrophosphatase"/>
</dbReference>
<dbReference type="GO" id="GO:0006753">
    <property type="term" value="P:nucleoside phosphate metabolic process"/>
    <property type="evidence" value="ECO:0007669"/>
    <property type="project" value="TreeGrafter"/>
</dbReference>
<dbReference type="AlphaFoldDB" id="A0A2A5CFY9"/>
<comment type="similarity">
    <text evidence="2">Belongs to the Nudix hydrolase family. NudF subfamily.</text>
</comment>
<name>A0A2A5CFY9_9GAMM</name>
<dbReference type="Proteomes" id="UP000228987">
    <property type="component" value="Unassembled WGS sequence"/>
</dbReference>
<dbReference type="GO" id="GO:0019144">
    <property type="term" value="F:ADP-sugar diphosphatase activity"/>
    <property type="evidence" value="ECO:0007669"/>
    <property type="project" value="TreeGrafter"/>
</dbReference>
<feature type="short sequence motif" description="Nudix box" evidence="14">
    <location>
        <begin position="96"/>
        <end position="118"/>
    </location>
</feature>
<evidence type="ECO:0000256" key="2">
    <source>
        <dbReference type="ARBA" id="ARBA00007482"/>
    </source>
</evidence>
<evidence type="ECO:0000256" key="3">
    <source>
        <dbReference type="ARBA" id="ARBA00012453"/>
    </source>
</evidence>
<evidence type="ECO:0000256" key="1">
    <source>
        <dbReference type="ARBA" id="ARBA00001946"/>
    </source>
</evidence>
<dbReference type="GO" id="GO:0005829">
    <property type="term" value="C:cytosol"/>
    <property type="evidence" value="ECO:0007669"/>
    <property type="project" value="TreeGrafter"/>
</dbReference>
<dbReference type="InterPro" id="IPR015797">
    <property type="entry name" value="NUDIX_hydrolase-like_dom_sf"/>
</dbReference>
<keyword evidence="6 16" id="KW-0378">Hydrolase</keyword>
<dbReference type="EC" id="3.6.1.13" evidence="3"/>
<evidence type="ECO:0000256" key="6">
    <source>
        <dbReference type="ARBA" id="ARBA00022801"/>
    </source>
</evidence>
<evidence type="ECO:0000259" key="15">
    <source>
        <dbReference type="PROSITE" id="PS51462"/>
    </source>
</evidence>
<keyword evidence="7 13" id="KW-0460">Magnesium</keyword>
<comment type="caution">
    <text evidence="16">The sequence shown here is derived from an EMBL/GenBank/DDBJ whole genome shotgun (WGS) entry which is preliminary data.</text>
</comment>
<dbReference type="Gene3D" id="3.90.79.10">
    <property type="entry name" value="Nucleoside Triphosphate Pyrophosphohydrolase"/>
    <property type="match status" value="1"/>
</dbReference>
<evidence type="ECO:0000256" key="7">
    <source>
        <dbReference type="ARBA" id="ARBA00022842"/>
    </source>
</evidence>
<comment type="function">
    <text evidence="8">Acts on ADP-mannose and ADP-glucose as well as ADP-ribose. Prevents glycogen biosynthesis. The reaction catalyzed by this enzyme is a limiting step of the gluconeogenic process.</text>
</comment>
<evidence type="ECO:0000256" key="14">
    <source>
        <dbReference type="PIRSR" id="PIRSR604385-3"/>
    </source>
</evidence>
<feature type="binding site" evidence="13">
    <location>
        <position position="111"/>
    </location>
    <ligand>
        <name>Mg(2+)</name>
        <dbReference type="ChEBI" id="CHEBI:18420"/>
        <label>1</label>
    </ligand>
</feature>
<evidence type="ECO:0000256" key="5">
    <source>
        <dbReference type="ARBA" id="ARBA00022723"/>
    </source>
</evidence>
<dbReference type="GO" id="GO:0047631">
    <property type="term" value="F:ADP-ribose diphosphatase activity"/>
    <property type="evidence" value="ECO:0007669"/>
    <property type="project" value="UniProtKB-EC"/>
</dbReference>
<dbReference type="NCBIfam" id="TIGR00052">
    <property type="entry name" value="nudix-type nucleoside diphosphatase, YffH/AdpP family"/>
    <property type="match status" value="1"/>
</dbReference>
<evidence type="ECO:0000256" key="4">
    <source>
        <dbReference type="ARBA" id="ARBA00013297"/>
    </source>
</evidence>
<dbReference type="Pfam" id="PF00293">
    <property type="entry name" value="NUDIX"/>
    <property type="match status" value="1"/>
</dbReference>
<dbReference type="InterPro" id="IPR000086">
    <property type="entry name" value="NUDIX_hydrolase_dom"/>
</dbReference>
<protein>
    <recommendedName>
        <fullName evidence="4">ADP-ribose pyrophosphatase</fullName>
        <ecNumber evidence="3">3.6.1.13</ecNumber>
    </recommendedName>
    <alternativeName>
        <fullName evidence="9">ADP-ribose diphosphatase</fullName>
    </alternativeName>
    <alternativeName>
        <fullName evidence="11">ADP-ribose phosphohydrolase</fullName>
    </alternativeName>
    <alternativeName>
        <fullName evidence="10">Adenosine diphosphoribose pyrophosphatase</fullName>
    </alternativeName>
</protein>
<gene>
    <name evidence="16" type="primary">nudF</name>
    <name evidence="16" type="ORF">COA71_04640</name>
</gene>
<comment type="cofactor">
    <cofactor evidence="1 13">
        <name>Mg(2+)</name>
        <dbReference type="ChEBI" id="CHEBI:18420"/>
    </cofactor>
</comment>
<evidence type="ECO:0000256" key="9">
    <source>
        <dbReference type="ARBA" id="ARBA00030162"/>
    </source>
</evidence>
<reference evidence="17" key="1">
    <citation type="submission" date="2017-08" db="EMBL/GenBank/DDBJ databases">
        <title>A dynamic microbial community with high functional redundancy inhabits the cold, oxic subseafloor aquifer.</title>
        <authorList>
            <person name="Tully B.J."/>
            <person name="Wheat C.G."/>
            <person name="Glazer B.T."/>
            <person name="Huber J.A."/>
        </authorList>
    </citation>
    <scope>NUCLEOTIDE SEQUENCE [LARGE SCALE GENOMIC DNA]</scope>
</reference>
<dbReference type="PROSITE" id="PS51462">
    <property type="entry name" value="NUDIX"/>
    <property type="match status" value="1"/>
</dbReference>
<feature type="binding site" evidence="13">
    <location>
        <position position="95"/>
    </location>
    <ligand>
        <name>Mg(2+)</name>
        <dbReference type="ChEBI" id="CHEBI:18420"/>
        <label>1</label>
    </ligand>
</feature>
<feature type="binding site" evidence="13">
    <location>
        <position position="115"/>
    </location>
    <ligand>
        <name>Mg(2+)</name>
        <dbReference type="ChEBI" id="CHEBI:18420"/>
        <label>1</label>
    </ligand>
</feature>
<dbReference type="SUPFAM" id="SSF55811">
    <property type="entry name" value="Nudix"/>
    <property type="match status" value="1"/>
</dbReference>
<comment type="catalytic activity">
    <reaction evidence="12">
        <text>ADP-D-ribose + H2O = D-ribose 5-phosphate + AMP + 2 H(+)</text>
        <dbReference type="Rhea" id="RHEA:10412"/>
        <dbReference type="ChEBI" id="CHEBI:15377"/>
        <dbReference type="ChEBI" id="CHEBI:15378"/>
        <dbReference type="ChEBI" id="CHEBI:57967"/>
        <dbReference type="ChEBI" id="CHEBI:78346"/>
        <dbReference type="ChEBI" id="CHEBI:456215"/>
        <dbReference type="EC" id="3.6.1.13"/>
    </reaction>
</comment>
<dbReference type="GO" id="GO:0046872">
    <property type="term" value="F:metal ion binding"/>
    <property type="evidence" value="ECO:0007669"/>
    <property type="project" value="UniProtKB-KW"/>
</dbReference>
<dbReference type="CDD" id="cd24155">
    <property type="entry name" value="NUDIX_ADPRase"/>
    <property type="match status" value="1"/>
</dbReference>
<feature type="binding site" evidence="13">
    <location>
        <position position="164"/>
    </location>
    <ligand>
        <name>Mg(2+)</name>
        <dbReference type="ChEBI" id="CHEBI:18420"/>
        <label>1</label>
    </ligand>
</feature>
<proteinExistence type="inferred from homology"/>